<dbReference type="PANTHER" id="PTHR30572">
    <property type="entry name" value="MEMBRANE COMPONENT OF TRANSPORTER-RELATED"/>
    <property type="match status" value="1"/>
</dbReference>
<dbReference type="Pfam" id="PF02687">
    <property type="entry name" value="FtsX"/>
    <property type="match status" value="2"/>
</dbReference>
<feature type="domain" description="ABC3 transporter permease C-terminal" evidence="7">
    <location>
        <begin position="685"/>
        <end position="796"/>
    </location>
</feature>
<feature type="transmembrane region" description="Helical" evidence="6">
    <location>
        <begin position="768"/>
        <end position="788"/>
    </location>
</feature>
<feature type="transmembrane region" description="Helical" evidence="6">
    <location>
        <begin position="429"/>
        <end position="449"/>
    </location>
</feature>
<evidence type="ECO:0000256" key="3">
    <source>
        <dbReference type="ARBA" id="ARBA00022692"/>
    </source>
</evidence>
<keyword evidence="3 6" id="KW-0812">Transmembrane</keyword>
<dbReference type="InterPro" id="IPR025857">
    <property type="entry name" value="MacB_PCD"/>
</dbReference>
<sequence length="805" mass="91371">MFRNYLKVALRSLLKNKLFTFINITGLVIGMVVALLIFNYVSFERSYDSMHENADRIYRVESKFYEGETLTDDWATASFGYASAMKENIPGIQDFVRIAINSTEQMVSYEEDKSRENSVVVTEPSFFSIFSFKLIDGDVSTALSSPNKVVISQLAAHKFFKNENPLGKVLKFRTLNQAYECEVTGVLEDIPANSHFNFDYFVSWDTQPDWIKNFWYLHETYSYVQLEPGISPISIENAFPAMSEKYKTADALKNKTWAIELQPLADIHLTPQKQYEREAKGNEKAVKALVLIALAILLIAWINYINLTTSRSLERAREVGVRKVSGAQKKQLIIQFLIESTLVNVIALAVSIGLFLLLIPSFNSFIGKTIGFSILYMPRFWVLITLFLVTGIVLSGLYPSLVLSNVKPAIILKGKYLNSQRAGMVRKGLVVFQFVASLVLICGTLVVYAQLKYMQNQPLGINIDKTLVVKFPAQTPNLMEKVMSFKRQLKDLPDVKNVAISNAVPGMEVAFFASNRLFEDAAKQNRLYEMQTVDYDFIDTYEMNILEGRGFDETFTNDIKKVILNEETVKQLGFANNADAIDQKVLIEGESEPYQVIGVVENYHQQSLNKSYTPIMMIMYNSIGWLRPKYLSLKISGADVASASGKVNEIWNQFFPESTFDYFFSDQFYEAQYSLDRKFATIFGLFALMAIFIACLGLWALALFAGLIRKKEMGVRKALGASTPSLFYNLSSEFIYLTLYSAILGIPLAFFIMNEWLKSYAFRTEMNWWFFALPIVVLVSIASLTVSYQTLKTAHSSAVDSLKYE</sequence>
<feature type="domain" description="MacB-like periplasmic core" evidence="8">
    <location>
        <begin position="20"/>
        <end position="238"/>
    </location>
</feature>
<dbReference type="InterPro" id="IPR050250">
    <property type="entry name" value="Macrolide_Exporter_MacB"/>
</dbReference>
<feature type="transmembrane region" description="Helical" evidence="6">
    <location>
        <begin position="380"/>
        <end position="398"/>
    </location>
</feature>
<evidence type="ECO:0000259" key="8">
    <source>
        <dbReference type="Pfam" id="PF12704"/>
    </source>
</evidence>
<dbReference type="Pfam" id="PF12704">
    <property type="entry name" value="MacB_PCD"/>
    <property type="match status" value="2"/>
</dbReference>
<dbReference type="PATRIC" id="fig|1544798.3.peg.150"/>
<dbReference type="AlphaFoldDB" id="A0A0D8JC45"/>
<dbReference type="EMBL" id="JRHC01000001">
    <property type="protein sequence ID" value="KJF44096.1"/>
    <property type="molecule type" value="Genomic_DNA"/>
</dbReference>
<feature type="transmembrane region" description="Helical" evidence="6">
    <location>
        <begin position="20"/>
        <end position="41"/>
    </location>
</feature>
<keyword evidence="2" id="KW-1003">Cell membrane</keyword>
<accession>A0A0D8JC45</accession>
<dbReference type="GO" id="GO:0022857">
    <property type="term" value="F:transmembrane transporter activity"/>
    <property type="evidence" value="ECO:0007669"/>
    <property type="project" value="TreeGrafter"/>
</dbReference>
<gene>
    <name evidence="9" type="ORF">LH29_00740</name>
</gene>
<dbReference type="OrthoDB" id="973461at2"/>
<proteinExistence type="predicted"/>
<organism evidence="9 10">
    <name type="scientific">Draconibacterium sediminis</name>
    <dbReference type="NCBI Taxonomy" id="1544798"/>
    <lineage>
        <taxon>Bacteria</taxon>
        <taxon>Pseudomonadati</taxon>
        <taxon>Bacteroidota</taxon>
        <taxon>Bacteroidia</taxon>
        <taxon>Marinilabiliales</taxon>
        <taxon>Prolixibacteraceae</taxon>
        <taxon>Draconibacterium</taxon>
    </lineage>
</organism>
<name>A0A0D8JC45_9BACT</name>
<dbReference type="Proteomes" id="UP000032544">
    <property type="component" value="Unassembled WGS sequence"/>
</dbReference>
<reference evidence="9 10" key="1">
    <citation type="submission" date="2014-09" db="EMBL/GenBank/DDBJ databases">
        <title>Draft Genome Sequence of Draconibacterium sp. JN14CK-3.</title>
        <authorList>
            <person name="Dong C."/>
            <person name="Lai Q."/>
            <person name="Shao Z."/>
        </authorList>
    </citation>
    <scope>NUCLEOTIDE SEQUENCE [LARGE SCALE GENOMIC DNA]</scope>
    <source>
        <strain evidence="9 10">JN14CK-3</strain>
    </source>
</reference>
<feature type="transmembrane region" description="Helical" evidence="6">
    <location>
        <begin position="332"/>
        <end position="359"/>
    </location>
</feature>
<evidence type="ECO:0000313" key="9">
    <source>
        <dbReference type="EMBL" id="KJF44096.1"/>
    </source>
</evidence>
<evidence type="ECO:0000256" key="5">
    <source>
        <dbReference type="ARBA" id="ARBA00023136"/>
    </source>
</evidence>
<feature type="transmembrane region" description="Helical" evidence="6">
    <location>
        <begin position="734"/>
        <end position="756"/>
    </location>
</feature>
<dbReference type="STRING" id="1544798.LH29_00740"/>
<comment type="caution">
    <text evidence="9">The sequence shown here is derived from an EMBL/GenBank/DDBJ whole genome shotgun (WGS) entry which is preliminary data.</text>
</comment>
<evidence type="ECO:0000313" key="10">
    <source>
        <dbReference type="Proteomes" id="UP000032544"/>
    </source>
</evidence>
<feature type="domain" description="ABC3 transporter permease C-terminal" evidence="7">
    <location>
        <begin position="291"/>
        <end position="407"/>
    </location>
</feature>
<comment type="subcellular location">
    <subcellularLocation>
        <location evidence="1">Cell membrane</location>
        <topology evidence="1">Multi-pass membrane protein</topology>
    </subcellularLocation>
</comment>
<dbReference type="GO" id="GO:0005886">
    <property type="term" value="C:plasma membrane"/>
    <property type="evidence" value="ECO:0007669"/>
    <property type="project" value="UniProtKB-SubCell"/>
</dbReference>
<feature type="domain" description="MacB-like periplasmic core" evidence="8">
    <location>
        <begin position="490"/>
        <end position="645"/>
    </location>
</feature>
<keyword evidence="4 6" id="KW-1133">Transmembrane helix</keyword>
<dbReference type="InterPro" id="IPR003838">
    <property type="entry name" value="ABC3_permease_C"/>
</dbReference>
<feature type="transmembrane region" description="Helical" evidence="6">
    <location>
        <begin position="285"/>
        <end position="305"/>
    </location>
</feature>
<dbReference type="RefSeq" id="WP_045025655.1">
    <property type="nucleotide sequence ID" value="NZ_JRHC01000001.1"/>
</dbReference>
<protein>
    <submittedName>
        <fullName evidence="9">ABC transporter permease</fullName>
    </submittedName>
</protein>
<evidence type="ECO:0000256" key="2">
    <source>
        <dbReference type="ARBA" id="ARBA00022475"/>
    </source>
</evidence>
<keyword evidence="10" id="KW-1185">Reference proteome</keyword>
<evidence type="ECO:0000256" key="4">
    <source>
        <dbReference type="ARBA" id="ARBA00022989"/>
    </source>
</evidence>
<feature type="transmembrane region" description="Helical" evidence="6">
    <location>
        <begin position="682"/>
        <end position="708"/>
    </location>
</feature>
<evidence type="ECO:0000256" key="1">
    <source>
        <dbReference type="ARBA" id="ARBA00004651"/>
    </source>
</evidence>
<keyword evidence="5 6" id="KW-0472">Membrane</keyword>
<dbReference type="PANTHER" id="PTHR30572:SF18">
    <property type="entry name" value="ABC-TYPE MACROLIDE FAMILY EXPORT SYSTEM PERMEASE COMPONENT 2"/>
    <property type="match status" value="1"/>
</dbReference>
<evidence type="ECO:0000256" key="6">
    <source>
        <dbReference type="SAM" id="Phobius"/>
    </source>
</evidence>
<evidence type="ECO:0000259" key="7">
    <source>
        <dbReference type="Pfam" id="PF02687"/>
    </source>
</evidence>